<accession>A0ABP1IZD8</accession>
<organism evidence="2 3">
    <name type="scientific">Hexamita inflata</name>
    <dbReference type="NCBI Taxonomy" id="28002"/>
    <lineage>
        <taxon>Eukaryota</taxon>
        <taxon>Metamonada</taxon>
        <taxon>Diplomonadida</taxon>
        <taxon>Hexamitidae</taxon>
        <taxon>Hexamitinae</taxon>
        <taxon>Hexamita</taxon>
    </lineage>
</organism>
<evidence type="ECO:0000256" key="1">
    <source>
        <dbReference type="SAM" id="MobiDB-lite"/>
    </source>
</evidence>
<protein>
    <submittedName>
        <fullName evidence="2">Hypothetical_protein</fullName>
    </submittedName>
</protein>
<sequence length="2173" mass="254687">MFDIKTNSISLNELVIQNSIATQEKRQQVLNLESMNYEDIKSLYRVFSKDIKSENGHYQLILTDDKQIDIKTINKNEYTYQLEPPTTQFLSNDLIIYDNNIFRNNLHLIKLDSPIISFSQCGSFIYVLTQYVLYVFDNFVCKLKLPAALISNPTSIQCVSEKEILLACQNQIYSAVFGQGYSFESLTGISLKSFSLCFDLEFALYIVGFKLYQFDQSTQERYISCSDELHSDRWILTLQYLDSKAVSQVATFNYLASGIDKTLQLISSSQSLQNKYVINSNVIIYKSYLSIQIQQNKIRTDLKVLEVMRQYRYNHKFSRKQHILSKTLHQFKGKMETFTYNNETVHLISYVESEFGKSIEITKNKKVLISSENKLFRDAERVLNDTEADLIIPFVKLHKDYDGQIKQTKIIHKSPVKFNQFQLSRSFYKNQQDYDIQKSQIEESINSLTESKYQMNLSQQGPIFINLIFDKTMKLIVTQLDVKQEVVVDIKSLNKLNRLFLQKIDKANQNYLTTPLYYQFNEMNITFILSFQINQSTNKSVNSIIFEQQQLKLVQLSSESVQYSEFYYKCPQEQLIQLLKSNDFQKLQNQFNYFIQNGYLTVQASDLQQDEDYVTIQDKLLCFLINLLFDNNQEYFMDLDIAKYLCEKDLSLLVFQGLRQQQVNLYCKYYKQIIQILNLVLGKLSKHEEFYICCTVGDEFLISLNFLFRAFEISKLSSTEFEKILGDNPLLSIEEHQSKYKSDLQLLSCLYHRFDNCKFIPNIMISQCDYLSIKSFTLPSITEYLGAIQISKQLIKDFPPQFIIDFSRAYQQIFYKTLNQNPITSEEKFVQVLSNNQNSDIQTNIYKQFCKINKITQLYNVDVISNSFFKIFELYGLKIVEHEHLIQLYVQILTEITIQKPQIYFEFQDFMLQKKYSFDQYKQLSAFQQIEESTHFNLQSLTQISDGLFQRVNPKELVKKFCQLSQQSQDWQSLIQQLIFVVQKQDGQKQAELCQYILQNIPTHYSEQDEQFYIFLSEKVDKKWQECLVLVFQFLKFQTPVSPNLILSMEHESSSCASELAQCFITQQQTPAQFSEFCQSFQNNIFIQKVIEKTRMLALVNQREDFIQHFYMTQYYELVIDSFELFTKQELSQKIMKQLMQNALLDDKMVGIVFRAYLNYQEFTYNKENAKINKLFFALYWNLENKEIENFVDAHDANYLKTIILQKLSVNDIIQDLLNQLYNSIKSDAYYEGKYSKFVNYADKLIKIIFQKQKQIQLQLLLRVIVQQINKQLVSPLEIDTLFTDDKTITYDRIFDYKIEELLMNTETSQLFTDILKQIVNKNQLIKFYLSLLNVSSVDYSIGPTIQESKYISYIPQYSQIQVQTILHQILDENEQIQIKQIEPEKHQKVIKQLQNGQVMYEQFYLQWYFEEFVMGNAALLTNFAVLLGNFQMTDNYNYIILKDSKLCKTIQHELIKYYYDTTNYTKAQNMSKNLLSKISDIDDTEFLSIIETINQPNIVLLCQQKKNQDFDHLKQQLMKEKEQVQLLMLSTDEDAIQYLNTSLMVNSKYNKNEIDSIQKVANFFNTNFKYQIISVFEFVENNAFDVSKYLTLQKQYIQDVQEINIVSFSDNLLQLCTFMSTDIQQQLVSSFMESVLLNQKLIDISPHIANLNITQSIIIDQTQSTTKLEQVEAKAQPVVKNSAWEDSESKEEIETETNNKVVEKVEEKSQVKKVGWDDDESEQSSEPSQKEKSEKNKGWDQDSDSEQQQQQESLHESQLTDLYYQMKPTTQIKLMGICESYNLNLDREVVIESVLSISAKIKLIKTYSLADFYRLVSLQLLQAFNYKDLDYFMKHIYQVREQSELCVSKQTFTKFSAQFQPSYNFDPVKSVLLDQFNVDSCFTRILVQSGVFNKIPLYIQDIHGIIQQEQLDYDLIKDVDLKIFKEFAAPDKLMLNQMKQQHFKTAQKFAEALQKPSELMLKIFLAEKKALIMQSTMKQGLIKSYYENKAENYEQSDIAVDEFKPDFSNYEQCALFFRCVSALGKEEQIVASLLLNTNFEKVIAYSHISVYNNKFKTELEQLLQKLLQKFQFDETNTKLFIAPIGDLEQAVTIPTAALKGLNIIQLAEYKESIDLCTVNSLFVMNEQGEVTSIIELSGIQSGKLLEISKGREERGTASKLLHAAGKAFFGKK</sequence>
<comment type="caution">
    <text evidence="2">The sequence shown here is derived from an EMBL/GenBank/DDBJ whole genome shotgun (WGS) entry which is preliminary data.</text>
</comment>
<reference evidence="2 3" key="1">
    <citation type="submission" date="2024-07" db="EMBL/GenBank/DDBJ databases">
        <authorList>
            <person name="Akdeniz Z."/>
        </authorList>
    </citation>
    <scope>NUCLEOTIDE SEQUENCE [LARGE SCALE GENOMIC DNA]</scope>
</reference>
<feature type="compositionally biased region" description="Acidic residues" evidence="1">
    <location>
        <begin position="1686"/>
        <end position="1696"/>
    </location>
</feature>
<feature type="compositionally biased region" description="Basic and acidic residues" evidence="1">
    <location>
        <begin position="1729"/>
        <end position="1741"/>
    </location>
</feature>
<gene>
    <name evidence="2" type="ORF">HINF_LOCUS31069</name>
</gene>
<feature type="compositionally biased region" description="Basic and acidic residues" evidence="1">
    <location>
        <begin position="1702"/>
        <end position="1717"/>
    </location>
</feature>
<name>A0ABP1IZD8_9EUKA</name>
<feature type="region of interest" description="Disordered" evidence="1">
    <location>
        <begin position="1680"/>
        <end position="1755"/>
    </location>
</feature>
<dbReference type="Proteomes" id="UP001642409">
    <property type="component" value="Unassembled WGS sequence"/>
</dbReference>
<proteinExistence type="predicted"/>
<evidence type="ECO:0000313" key="2">
    <source>
        <dbReference type="EMBL" id="CAL6026907.1"/>
    </source>
</evidence>
<keyword evidence="3" id="KW-1185">Reference proteome</keyword>
<evidence type="ECO:0000313" key="3">
    <source>
        <dbReference type="Proteomes" id="UP001642409"/>
    </source>
</evidence>
<dbReference type="EMBL" id="CAXDID020000103">
    <property type="protein sequence ID" value="CAL6026907.1"/>
    <property type="molecule type" value="Genomic_DNA"/>
</dbReference>